<dbReference type="EMBL" id="ACFY01000032">
    <property type="protein sequence ID" value="EEG95391.1"/>
    <property type="molecule type" value="Genomic_DNA"/>
</dbReference>
<evidence type="ECO:0000313" key="2">
    <source>
        <dbReference type="Proteomes" id="UP000003561"/>
    </source>
</evidence>
<sequence length="45" mass="5412">MIAENSRYSGVSKSSIFGWNFFFGSFYKRENKNIKKVLDEKKMLW</sequence>
<dbReference type="Proteomes" id="UP000003561">
    <property type="component" value="Unassembled WGS sequence"/>
</dbReference>
<reference evidence="1 2" key="1">
    <citation type="submission" date="2009-02" db="EMBL/GenBank/DDBJ databases">
        <authorList>
            <person name="Fulton L."/>
            <person name="Clifton S."/>
            <person name="Fulton B."/>
            <person name="Xu J."/>
            <person name="Minx P."/>
            <person name="Pepin K.H."/>
            <person name="Johnson M."/>
            <person name="Bhonagiri V."/>
            <person name="Nash W.E."/>
            <person name="Mardis E.R."/>
            <person name="Wilson R.K."/>
        </authorList>
    </citation>
    <scope>NUCLEOTIDE SEQUENCE [LARGE SCALE GENOMIC DNA]</scope>
    <source>
        <strain evidence="1 2">DSM 16841</strain>
    </source>
</reference>
<dbReference type="AlphaFoldDB" id="C0FPR1"/>
<proteinExistence type="predicted"/>
<reference evidence="1 2" key="2">
    <citation type="submission" date="2009-03" db="EMBL/GenBank/DDBJ databases">
        <title>Draft genome sequence of Roseburia inulinivorans (DSM 16841).</title>
        <authorList>
            <person name="Sudarsanam P."/>
            <person name="Ley R."/>
            <person name="Guruge J."/>
            <person name="Turnbaugh P.J."/>
            <person name="Mahowald M."/>
            <person name="Liep D."/>
            <person name="Gordon J."/>
        </authorList>
    </citation>
    <scope>NUCLEOTIDE SEQUENCE [LARGE SCALE GENOMIC DNA]</scope>
    <source>
        <strain evidence="1 2">DSM 16841</strain>
    </source>
</reference>
<accession>C0FPR1</accession>
<gene>
    <name evidence="1" type="ORF">ROSEINA2194_00713</name>
</gene>
<evidence type="ECO:0000313" key="1">
    <source>
        <dbReference type="EMBL" id="EEG95391.1"/>
    </source>
</evidence>
<organism evidence="1 2">
    <name type="scientific">Roseburia inulinivorans DSM 16841</name>
    <dbReference type="NCBI Taxonomy" id="622312"/>
    <lineage>
        <taxon>Bacteria</taxon>
        <taxon>Bacillati</taxon>
        <taxon>Bacillota</taxon>
        <taxon>Clostridia</taxon>
        <taxon>Lachnospirales</taxon>
        <taxon>Lachnospiraceae</taxon>
        <taxon>Roseburia</taxon>
    </lineage>
</organism>
<protein>
    <submittedName>
        <fullName evidence="1">Uncharacterized protein</fullName>
    </submittedName>
</protein>
<comment type="caution">
    <text evidence="1">The sequence shown here is derived from an EMBL/GenBank/DDBJ whole genome shotgun (WGS) entry which is preliminary data.</text>
</comment>
<name>C0FPR1_9FIRM</name>